<feature type="compositionally biased region" description="Polar residues" evidence="11">
    <location>
        <begin position="220"/>
        <end position="236"/>
    </location>
</feature>
<evidence type="ECO:0000256" key="11">
    <source>
        <dbReference type="SAM" id="MobiDB-lite"/>
    </source>
</evidence>
<evidence type="ECO:0000313" key="13">
    <source>
        <dbReference type="EMBL" id="KAK1362195.1"/>
    </source>
</evidence>
<reference evidence="13" key="2">
    <citation type="submission" date="2023-05" db="EMBL/GenBank/DDBJ databases">
        <authorList>
            <person name="Schelkunov M.I."/>
        </authorList>
    </citation>
    <scope>NUCLEOTIDE SEQUENCE</scope>
    <source>
        <strain evidence="13">Hsosn_3</strain>
        <tissue evidence="13">Leaf</tissue>
    </source>
</reference>
<protein>
    <recommendedName>
        <fullName evidence="15">Proton pump-interactor 1</fullName>
    </recommendedName>
</protein>
<sequence>MGGLKGLEGHVGLSLHQNLQQQVSGGTVNDWKGNDNVCDDVGGSYVFVGEVNACDPVGDVDVENGGVVVGTGGNDSGLLAETGKGGALHGELLVQSGSVGVVEGGEVDWEVKVEDQVGLKDESGVGVQDGEVVVGVGGNDFEVKVEDQVCEKDESGAGVENGEVVVGVGGNEQDYTMEEDNCGLLVMKEKDVALHGEFLVETGTIGVVEDGRHEDQIDFESTTKPIENQESQTDTDGQLGERQKEVIEVMLAGESSENSFKSVEQNVFLSSADLGENKKSEVVVLGADGCELAKVEGETEIDFGEVQLNQTEIKLVEECLEHKISVTCSVDCVAHEIGEDQTNLKQINDLANDAELGEIKETEFKSAEASELSDILVKAAQQDVIVSPADFRQKSDTSVNVVPDSQIPNGVAENSWKADCTKNSVGSESYADTNLEFGVQYHSDMPVKDATVAEFKVSSGSVIGTPVALLECSGGDSVNGQTLAAVEKAKPFQFFIKIPRFDDDKLREQIKDAQLLVEEKTTRRDDLRIEIEMKRAKLQSIYDQFQATKSDERAARRSVKLKRQEIDFIQDGINKMKNLISVTDINNRIAHMEYMIEHETNPLEEEKQLLREINIFRKLRDQISSNVYFENEDNSAFSQIEHMERQHKALKKELGDLKAKVSNAVAAVTLLGQECNGEGKKLKELQAQFRAANDVRQDAYKDFLGLKRQLQEKSKHYWMYKDEAKAASDCALNGDREALYRLCTNQVETFMDLWNKDDEFREDYVRCNLKSTSRRLKTSDVRSLGSDEEVPIIPIYVGKREDMQLSSPSRTTHPSPATNLKQENTVKPVKSERVDGESWLVEEPRKKMLKDKTSVKPIPETGSVLHIDSGHLESLETLDEKKQQTEEELELAGKAEMLRQEEKEKLRQEERVKAQEALERKRRNAEKAQMRAMVRAQKEAEEREREREKRLRKKEKKNVDGETGLELQTNSTMEENSDSPGTKLKRSSQCNKYSKPKAAAVPPALRNRGRRQVLKEILCWILGAVGLLFLFMVLNGTSHRPMKPRTKGDRFSGNHWQPL</sequence>
<evidence type="ECO:0000256" key="3">
    <source>
        <dbReference type="ARBA" id="ARBA00022475"/>
    </source>
</evidence>
<feature type="coiled-coil region" evidence="10">
    <location>
        <begin position="640"/>
        <end position="702"/>
    </location>
</feature>
<dbReference type="GO" id="GO:0005886">
    <property type="term" value="C:plasma membrane"/>
    <property type="evidence" value="ECO:0007669"/>
    <property type="project" value="UniProtKB-SubCell"/>
</dbReference>
<keyword evidence="8 12" id="KW-0472">Membrane</keyword>
<organism evidence="13 14">
    <name type="scientific">Heracleum sosnowskyi</name>
    <dbReference type="NCBI Taxonomy" id="360622"/>
    <lineage>
        <taxon>Eukaryota</taxon>
        <taxon>Viridiplantae</taxon>
        <taxon>Streptophyta</taxon>
        <taxon>Embryophyta</taxon>
        <taxon>Tracheophyta</taxon>
        <taxon>Spermatophyta</taxon>
        <taxon>Magnoliopsida</taxon>
        <taxon>eudicotyledons</taxon>
        <taxon>Gunneridae</taxon>
        <taxon>Pentapetalae</taxon>
        <taxon>asterids</taxon>
        <taxon>campanulids</taxon>
        <taxon>Apiales</taxon>
        <taxon>Apiaceae</taxon>
        <taxon>Apioideae</taxon>
        <taxon>apioid superclade</taxon>
        <taxon>Tordylieae</taxon>
        <taxon>Tordyliinae</taxon>
        <taxon>Heracleum</taxon>
    </lineage>
</organism>
<keyword evidence="14" id="KW-1185">Reference proteome</keyword>
<feature type="region of interest" description="Disordered" evidence="11">
    <location>
        <begin position="801"/>
        <end position="833"/>
    </location>
</feature>
<accession>A0AAD8H7D1</accession>
<name>A0AAD8H7D1_9APIA</name>
<evidence type="ECO:0000256" key="4">
    <source>
        <dbReference type="ARBA" id="ARBA00022692"/>
    </source>
</evidence>
<evidence type="ECO:0000313" key="14">
    <source>
        <dbReference type="Proteomes" id="UP001237642"/>
    </source>
</evidence>
<feature type="region of interest" description="Disordered" evidence="11">
    <location>
        <begin position="1039"/>
        <end position="1059"/>
    </location>
</feature>
<feature type="compositionally biased region" description="Polar residues" evidence="11">
    <location>
        <begin position="966"/>
        <end position="980"/>
    </location>
</feature>
<evidence type="ECO:0008006" key="15">
    <source>
        <dbReference type="Google" id="ProtNLM"/>
    </source>
</evidence>
<feature type="transmembrane region" description="Helical" evidence="12">
    <location>
        <begin position="1017"/>
        <end position="1037"/>
    </location>
</feature>
<dbReference type="EMBL" id="JAUIZM010000010">
    <property type="protein sequence ID" value="KAK1362195.1"/>
    <property type="molecule type" value="Genomic_DNA"/>
</dbReference>
<feature type="compositionally biased region" description="Polar residues" evidence="11">
    <location>
        <begin position="804"/>
        <end position="825"/>
    </location>
</feature>
<keyword evidence="5" id="KW-0256">Endoplasmic reticulum</keyword>
<feature type="compositionally biased region" description="Basic and acidic residues" evidence="11">
    <location>
        <begin position="917"/>
        <end position="929"/>
    </location>
</feature>
<keyword evidence="6 12" id="KW-1133">Transmembrane helix</keyword>
<comment type="similarity">
    <text evidence="9">Belongs to the plant Proton pump-interactor protein family.</text>
</comment>
<dbReference type="PANTHER" id="PTHR32219">
    <property type="entry name" value="RNA-BINDING PROTEIN YLMH-RELATED"/>
    <property type="match status" value="1"/>
</dbReference>
<evidence type="ECO:0000256" key="2">
    <source>
        <dbReference type="ARBA" id="ARBA00004389"/>
    </source>
</evidence>
<evidence type="ECO:0000256" key="7">
    <source>
        <dbReference type="ARBA" id="ARBA00023054"/>
    </source>
</evidence>
<proteinExistence type="inferred from homology"/>
<gene>
    <name evidence="13" type="ORF">POM88_046669</name>
</gene>
<evidence type="ECO:0000256" key="5">
    <source>
        <dbReference type="ARBA" id="ARBA00022824"/>
    </source>
</evidence>
<feature type="region of interest" description="Disordered" evidence="11">
    <location>
        <begin position="220"/>
        <end position="239"/>
    </location>
</feature>
<dbReference type="GO" id="GO:0005789">
    <property type="term" value="C:endoplasmic reticulum membrane"/>
    <property type="evidence" value="ECO:0007669"/>
    <property type="project" value="UniProtKB-SubCell"/>
</dbReference>
<evidence type="ECO:0000256" key="10">
    <source>
        <dbReference type="SAM" id="Coils"/>
    </source>
</evidence>
<feature type="coiled-coil region" evidence="10">
    <location>
        <begin position="510"/>
        <end position="537"/>
    </location>
</feature>
<keyword evidence="4 12" id="KW-0812">Transmembrane</keyword>
<evidence type="ECO:0000256" key="1">
    <source>
        <dbReference type="ARBA" id="ARBA00004162"/>
    </source>
</evidence>
<feature type="compositionally biased region" description="Basic and acidic residues" evidence="11">
    <location>
        <begin position="936"/>
        <end position="949"/>
    </location>
</feature>
<evidence type="ECO:0000256" key="9">
    <source>
        <dbReference type="ARBA" id="ARBA00038080"/>
    </source>
</evidence>
<comment type="subcellular location">
    <subcellularLocation>
        <location evidence="1">Cell membrane</location>
        <topology evidence="1">Single-pass membrane protein</topology>
    </subcellularLocation>
    <subcellularLocation>
        <location evidence="2">Endoplasmic reticulum membrane</location>
        <topology evidence="2">Single-pass membrane protein</topology>
    </subcellularLocation>
</comment>
<reference evidence="13" key="1">
    <citation type="submission" date="2023-02" db="EMBL/GenBank/DDBJ databases">
        <title>Genome of toxic invasive species Heracleum sosnowskyi carries increased number of genes despite the absence of recent whole-genome duplications.</title>
        <authorList>
            <person name="Schelkunov M."/>
            <person name="Shtratnikova V."/>
            <person name="Makarenko M."/>
            <person name="Klepikova A."/>
            <person name="Omelchenko D."/>
            <person name="Novikova G."/>
            <person name="Obukhova E."/>
            <person name="Bogdanov V."/>
            <person name="Penin A."/>
            <person name="Logacheva M."/>
        </authorList>
    </citation>
    <scope>NUCLEOTIDE SEQUENCE</scope>
    <source>
        <strain evidence="13">Hsosn_3</strain>
        <tissue evidence="13">Leaf</tissue>
    </source>
</reference>
<evidence type="ECO:0000256" key="8">
    <source>
        <dbReference type="ARBA" id="ARBA00023136"/>
    </source>
</evidence>
<evidence type="ECO:0000256" key="12">
    <source>
        <dbReference type="SAM" id="Phobius"/>
    </source>
</evidence>
<dbReference type="AlphaFoldDB" id="A0AAD8H7D1"/>
<keyword evidence="3" id="KW-1003">Cell membrane</keyword>
<keyword evidence="7 10" id="KW-0175">Coiled coil</keyword>
<dbReference type="PANTHER" id="PTHR32219:SF3">
    <property type="entry name" value="CALPONIN-LIKE DOMAIN PROTEIN"/>
    <property type="match status" value="1"/>
</dbReference>
<feature type="region of interest" description="Disordered" evidence="11">
    <location>
        <begin position="917"/>
        <end position="1003"/>
    </location>
</feature>
<comment type="caution">
    <text evidence="13">The sequence shown here is derived from an EMBL/GenBank/DDBJ whole genome shotgun (WGS) entry which is preliminary data.</text>
</comment>
<dbReference type="Proteomes" id="UP001237642">
    <property type="component" value="Unassembled WGS sequence"/>
</dbReference>
<dbReference type="InterPro" id="IPR055282">
    <property type="entry name" value="PPI1-4"/>
</dbReference>
<evidence type="ECO:0000256" key="6">
    <source>
        <dbReference type="ARBA" id="ARBA00022989"/>
    </source>
</evidence>